<comment type="caution">
    <text evidence="2">The sequence shown here is derived from an EMBL/GenBank/DDBJ whole genome shotgun (WGS) entry which is preliminary data.</text>
</comment>
<evidence type="ECO:0000313" key="3">
    <source>
        <dbReference type="Proteomes" id="UP000234341"/>
    </source>
</evidence>
<protein>
    <submittedName>
        <fullName evidence="2">Uncharacterized protein</fullName>
    </submittedName>
</protein>
<dbReference type="AlphaFoldDB" id="A0A2N5CB68"/>
<proteinExistence type="predicted"/>
<organism evidence="2 3">
    <name type="scientific">Cupriavidus pauculus</name>
    <dbReference type="NCBI Taxonomy" id="82633"/>
    <lineage>
        <taxon>Bacteria</taxon>
        <taxon>Pseudomonadati</taxon>
        <taxon>Pseudomonadota</taxon>
        <taxon>Betaproteobacteria</taxon>
        <taxon>Burkholderiales</taxon>
        <taxon>Burkholderiaceae</taxon>
        <taxon>Cupriavidus</taxon>
    </lineage>
</organism>
<sequence>MTEWTFRAWHWTHTFDEQASVESQRIKWPTRELAMVDAMSAGFDARQQQNSPTVRAGKMREPGRR</sequence>
<feature type="region of interest" description="Disordered" evidence="1">
    <location>
        <begin position="42"/>
        <end position="65"/>
    </location>
</feature>
<gene>
    <name evidence="2" type="ORF">CYJ10_16705</name>
</gene>
<evidence type="ECO:0000313" key="2">
    <source>
        <dbReference type="EMBL" id="PLP99463.1"/>
    </source>
</evidence>
<evidence type="ECO:0000256" key="1">
    <source>
        <dbReference type="SAM" id="MobiDB-lite"/>
    </source>
</evidence>
<accession>A0A2N5CB68</accession>
<reference evidence="2 3" key="1">
    <citation type="submission" date="2017-12" db="EMBL/GenBank/DDBJ databases">
        <title>Genome sequence of the active heterotrophic nitrifier-denitrifier, Cupriavidus pauculus UM1.</title>
        <authorList>
            <person name="Putonti C."/>
            <person name="Castignetti D."/>
        </authorList>
    </citation>
    <scope>NUCLEOTIDE SEQUENCE [LARGE SCALE GENOMIC DNA]</scope>
    <source>
        <strain evidence="2 3">UM1</strain>
    </source>
</reference>
<name>A0A2N5CB68_9BURK</name>
<dbReference type="EMBL" id="PJRP01000007">
    <property type="protein sequence ID" value="PLP99463.1"/>
    <property type="molecule type" value="Genomic_DNA"/>
</dbReference>
<dbReference type="Proteomes" id="UP000234341">
    <property type="component" value="Unassembled WGS sequence"/>
</dbReference>